<evidence type="ECO:0000313" key="5">
    <source>
        <dbReference type="Proteomes" id="UP001597237"/>
    </source>
</evidence>
<feature type="region of interest" description="Disordered" evidence="2">
    <location>
        <begin position="38"/>
        <end position="66"/>
    </location>
</feature>
<accession>A0ABW4MZM7</accession>
<comment type="subcellular location">
    <subcellularLocation>
        <location evidence="1">Cell envelope</location>
    </subcellularLocation>
</comment>
<dbReference type="Pfam" id="PF07940">
    <property type="entry name" value="Hepar_II_III_C"/>
    <property type="match status" value="1"/>
</dbReference>
<evidence type="ECO:0000256" key="2">
    <source>
        <dbReference type="SAM" id="MobiDB-lite"/>
    </source>
</evidence>
<dbReference type="Gene3D" id="1.50.10.100">
    <property type="entry name" value="Chondroitin AC/alginate lyase"/>
    <property type="match status" value="1"/>
</dbReference>
<proteinExistence type="predicted"/>
<dbReference type="EMBL" id="JBHUEY010000001">
    <property type="protein sequence ID" value="MFD1783404.1"/>
    <property type="molecule type" value="Genomic_DNA"/>
</dbReference>
<evidence type="ECO:0000256" key="1">
    <source>
        <dbReference type="ARBA" id="ARBA00004196"/>
    </source>
</evidence>
<gene>
    <name evidence="4" type="ORF">ACFSC0_08370</name>
</gene>
<evidence type="ECO:0000259" key="3">
    <source>
        <dbReference type="Pfam" id="PF07940"/>
    </source>
</evidence>
<feature type="compositionally biased region" description="Basic and acidic residues" evidence="2">
    <location>
        <begin position="56"/>
        <end position="66"/>
    </location>
</feature>
<evidence type="ECO:0000313" key="4">
    <source>
        <dbReference type="EMBL" id="MFD1783404.1"/>
    </source>
</evidence>
<protein>
    <submittedName>
        <fullName evidence="4">Heparinase II/III family protein</fullName>
    </submittedName>
</protein>
<name>A0ABW4MZM7_9CAUL</name>
<feature type="domain" description="Heparinase II/III-like C-terminal" evidence="3">
    <location>
        <begin position="327"/>
        <end position="568"/>
    </location>
</feature>
<dbReference type="RefSeq" id="WP_377284051.1">
    <property type="nucleotide sequence ID" value="NZ_JBHRSI010000010.1"/>
</dbReference>
<dbReference type="InterPro" id="IPR012480">
    <property type="entry name" value="Hepar_II_III_C"/>
</dbReference>
<dbReference type="Proteomes" id="UP001597237">
    <property type="component" value="Unassembled WGS sequence"/>
</dbReference>
<reference evidence="5" key="1">
    <citation type="journal article" date="2019" name="Int. J. Syst. Evol. Microbiol.">
        <title>The Global Catalogue of Microorganisms (GCM) 10K type strain sequencing project: providing services to taxonomists for standard genome sequencing and annotation.</title>
        <authorList>
            <consortium name="The Broad Institute Genomics Platform"/>
            <consortium name="The Broad Institute Genome Sequencing Center for Infectious Disease"/>
            <person name="Wu L."/>
            <person name="Ma J."/>
        </authorList>
    </citation>
    <scope>NUCLEOTIDE SEQUENCE [LARGE SCALE GENOMIC DNA]</scope>
    <source>
        <strain evidence="5">DFY28</strain>
    </source>
</reference>
<sequence>MAGASSSAPALARAPGRITLEAIAQLVRSQAQREWAGTPLHEWRIGKPKPSGFAARPKDLRPPRPENGRRILAGEFAFAGSRLEVGPGGDPWDRPSPSRRFAIALHRFDWLRDLMALGEEGEAEALRLTLEWRRLFGRWNAFSWSAEVLERRVYNLACAARALTDRASEAETLGLAQDLARQARHLLASPDGPARAAERAIAVALAGTALADEAGLRLIDKALGKLARALPVTVQPDGGHASRSPQAALELLFDLTCLDEALVQRGVAAPDEMMRAIDRLAGAVRFFTLADGSLPSLQGGEALRPGYVAAARASDEAARPIPPARNGYQRLEGRSLQVLADGAAPAEGPWSTAACAQPLAVEVLARGQRLIVGSGWTPDALAPAQVRLADGASTATLGDGACGKPLEGLAAQILGPRLVADYRSVEVERHDGETAVWLEMEHDGWAGPYGLRHQRRLYLDMGADELRGEDRFSPAVAAEEGSEASRRFIPFMVRFHLHPEVRASVALDRKSVLLRPPGDETGWWLRNDAIEVVIEPSVYYQDGQPRRSNQVVLRGQARQSAGARIRWKLAAAEAWPPHRT</sequence>
<keyword evidence="5" id="KW-1185">Reference proteome</keyword>
<organism evidence="4 5">
    <name type="scientific">Phenylobacterium terrae</name>
    <dbReference type="NCBI Taxonomy" id="2665495"/>
    <lineage>
        <taxon>Bacteria</taxon>
        <taxon>Pseudomonadati</taxon>
        <taxon>Pseudomonadota</taxon>
        <taxon>Alphaproteobacteria</taxon>
        <taxon>Caulobacterales</taxon>
        <taxon>Caulobacteraceae</taxon>
        <taxon>Phenylobacterium</taxon>
    </lineage>
</organism>
<dbReference type="InterPro" id="IPR008929">
    <property type="entry name" value="Chondroitin_lyas"/>
</dbReference>
<comment type="caution">
    <text evidence="4">The sequence shown here is derived from an EMBL/GenBank/DDBJ whole genome shotgun (WGS) entry which is preliminary data.</text>
</comment>